<evidence type="ECO:0000313" key="2">
    <source>
        <dbReference type="EMBL" id="AZA59556.1"/>
    </source>
</evidence>
<evidence type="ECO:0000313" key="3">
    <source>
        <dbReference type="Proteomes" id="UP000269076"/>
    </source>
</evidence>
<name>A0A3G6N246_9FLAO</name>
<dbReference type="AlphaFoldDB" id="A0A3G6N246"/>
<feature type="chain" id="PRO_5018013621" description="DUF1795 domain-containing protein" evidence="1">
    <location>
        <begin position="20"/>
        <end position="159"/>
    </location>
</feature>
<organism evidence="2 3">
    <name type="scientific">Chryseobacterium indoltheticum</name>
    <dbReference type="NCBI Taxonomy" id="254"/>
    <lineage>
        <taxon>Bacteria</taxon>
        <taxon>Pseudomonadati</taxon>
        <taxon>Bacteroidota</taxon>
        <taxon>Flavobacteriia</taxon>
        <taxon>Flavobacteriales</taxon>
        <taxon>Weeksellaceae</taxon>
        <taxon>Chryseobacterium group</taxon>
        <taxon>Chryseobacterium</taxon>
    </lineage>
</organism>
<evidence type="ECO:0008006" key="4">
    <source>
        <dbReference type="Google" id="ProtNLM"/>
    </source>
</evidence>
<reference evidence="2 3" key="1">
    <citation type="submission" date="2018-11" db="EMBL/GenBank/DDBJ databases">
        <title>Proposal to divide the Flavobacteriaceae and reorganize its genera based on Amino Acid Identity values calculated from whole genome sequences.</title>
        <authorList>
            <person name="Nicholson A.C."/>
            <person name="Gulvik C.A."/>
            <person name="Whitney A.M."/>
            <person name="Humrighouse B.W."/>
            <person name="Bell M."/>
            <person name="Holmes B."/>
            <person name="Steigerwalt A."/>
            <person name="Villarma A."/>
            <person name="Sheth M."/>
            <person name="Batra D."/>
            <person name="Pryor J."/>
            <person name="Bernardet J.-F."/>
            <person name="Hugo C."/>
            <person name="Kampfer P."/>
            <person name="Newman J."/>
            <person name="Mcquiston J.R."/>
        </authorList>
    </citation>
    <scope>NUCLEOTIDE SEQUENCE [LARGE SCALE GENOMIC DNA]</scope>
    <source>
        <strain evidence="2 3">G0211</strain>
    </source>
</reference>
<proteinExistence type="predicted"/>
<evidence type="ECO:0000256" key="1">
    <source>
        <dbReference type="SAM" id="SignalP"/>
    </source>
</evidence>
<sequence>MMKKSILITALLISVYSFSQDLGKERYESENYSISMPDTWKATDDEGIVNIFPTNEIGAITISEYHNLDLPKTDVKKFILALYNSPDEEKKVKNTGSKKGYSEYQYEYFDEKEKLFWVTKLYQKDKDIFLVSINCQQKHWNGNYMKVFNEAFESFKIKK</sequence>
<keyword evidence="1" id="KW-0732">Signal</keyword>
<accession>A0A3G6N246</accession>
<dbReference type="Proteomes" id="UP000269076">
    <property type="component" value="Chromosome"/>
</dbReference>
<feature type="signal peptide" evidence="1">
    <location>
        <begin position="1"/>
        <end position="19"/>
    </location>
</feature>
<protein>
    <recommendedName>
        <fullName evidence="4">DUF1795 domain-containing protein</fullName>
    </recommendedName>
</protein>
<dbReference type="EMBL" id="CP033928">
    <property type="protein sequence ID" value="AZA59556.1"/>
    <property type="molecule type" value="Genomic_DNA"/>
</dbReference>
<gene>
    <name evidence="2" type="ORF">EG340_00185</name>
</gene>